<evidence type="ECO:0000313" key="8">
    <source>
        <dbReference type="EMBL" id="MFF4027727.1"/>
    </source>
</evidence>
<gene>
    <name evidence="8" type="ORF">ACFYY5_33265</name>
</gene>
<protein>
    <submittedName>
        <fullName evidence="8">MFS transporter</fullName>
    </submittedName>
</protein>
<comment type="subcellular location">
    <subcellularLocation>
        <location evidence="1">Cell membrane</location>
        <topology evidence="1">Multi-pass membrane protein</topology>
    </subcellularLocation>
</comment>
<accession>A0ABW6TPJ2</accession>
<dbReference type="Pfam" id="PF07690">
    <property type="entry name" value="MFS_1"/>
    <property type="match status" value="1"/>
</dbReference>
<evidence type="ECO:0000256" key="4">
    <source>
        <dbReference type="ARBA" id="ARBA00022692"/>
    </source>
</evidence>
<evidence type="ECO:0000256" key="7">
    <source>
        <dbReference type="SAM" id="Phobius"/>
    </source>
</evidence>
<dbReference type="Gene3D" id="1.20.1250.20">
    <property type="entry name" value="MFS general substrate transporter like domains"/>
    <property type="match status" value="1"/>
</dbReference>
<evidence type="ECO:0000256" key="6">
    <source>
        <dbReference type="ARBA" id="ARBA00023136"/>
    </source>
</evidence>
<dbReference type="InterPro" id="IPR011701">
    <property type="entry name" value="MFS"/>
</dbReference>
<keyword evidence="2" id="KW-0813">Transport</keyword>
<reference evidence="8 9" key="1">
    <citation type="submission" date="2024-10" db="EMBL/GenBank/DDBJ databases">
        <title>The Natural Products Discovery Center: Release of the First 8490 Sequenced Strains for Exploring Actinobacteria Biosynthetic Diversity.</title>
        <authorList>
            <person name="Kalkreuter E."/>
            <person name="Kautsar S.A."/>
            <person name="Yang D."/>
            <person name="Bader C.D."/>
            <person name="Teijaro C.N."/>
            <person name="Fluegel L."/>
            <person name="Davis C.M."/>
            <person name="Simpson J.R."/>
            <person name="Lauterbach L."/>
            <person name="Steele A.D."/>
            <person name="Gui C."/>
            <person name="Meng S."/>
            <person name="Li G."/>
            <person name="Viehrig K."/>
            <person name="Ye F."/>
            <person name="Su P."/>
            <person name="Kiefer A.F."/>
            <person name="Nichols A."/>
            <person name="Cepeda A.J."/>
            <person name="Yan W."/>
            <person name="Fan B."/>
            <person name="Jiang Y."/>
            <person name="Adhikari A."/>
            <person name="Zheng C.-J."/>
            <person name="Schuster L."/>
            <person name="Cowan T.M."/>
            <person name="Smanski M.J."/>
            <person name="Chevrette M.G."/>
            <person name="De Carvalho L.P.S."/>
            <person name="Shen B."/>
        </authorList>
    </citation>
    <scope>NUCLEOTIDE SEQUENCE [LARGE SCALE GENOMIC DNA]</scope>
    <source>
        <strain evidence="8 9">NPDC001867</strain>
    </source>
</reference>
<feature type="transmembrane region" description="Helical" evidence="7">
    <location>
        <begin position="296"/>
        <end position="317"/>
    </location>
</feature>
<proteinExistence type="predicted"/>
<dbReference type="CDD" id="cd06173">
    <property type="entry name" value="MFS_MefA_like"/>
    <property type="match status" value="1"/>
</dbReference>
<organism evidence="8 9">
    <name type="scientific">Nocardia elegans</name>
    <dbReference type="NCBI Taxonomy" id="300029"/>
    <lineage>
        <taxon>Bacteria</taxon>
        <taxon>Bacillati</taxon>
        <taxon>Actinomycetota</taxon>
        <taxon>Actinomycetes</taxon>
        <taxon>Mycobacteriales</taxon>
        <taxon>Nocardiaceae</taxon>
        <taxon>Nocardia</taxon>
    </lineage>
</organism>
<feature type="transmembrane region" description="Helical" evidence="7">
    <location>
        <begin position="27"/>
        <end position="48"/>
    </location>
</feature>
<name>A0ABW6TPJ2_9NOCA</name>
<keyword evidence="4 7" id="KW-0812">Transmembrane</keyword>
<dbReference type="PANTHER" id="PTHR43266:SF2">
    <property type="entry name" value="MAJOR FACILITATOR SUPERFAMILY (MFS) PROFILE DOMAIN-CONTAINING PROTEIN"/>
    <property type="match status" value="1"/>
</dbReference>
<feature type="transmembrane region" description="Helical" evidence="7">
    <location>
        <begin position="363"/>
        <end position="385"/>
    </location>
</feature>
<dbReference type="Proteomes" id="UP001602089">
    <property type="component" value="Unassembled WGS sequence"/>
</dbReference>
<sequence length="428" mass="44150">MAVFDAPCGFWRPDVLEVLRHDRFRRLFTAQVVALVGTGLLTVALGLAAYDLAGSDAGAVLGTALAIKMVAYVGVAPVVSALTDRVPRRLLLVSADVVRLVIALLLPLVTHVWQIYVLIFVLQAASATFTPAFQAVIPSILPDEEDYTRGLSLSRLAYDLESLLSPVLAAALLTVVGYHLLFVGTAAGFATSAIMVVRTSLPRSVPADRSSSLPARITWGARLMAASPVLRGLLAMNVAVAAATSLVVVNTVVYVRDLLHGPAPAVAVALGCFGGGSMIAALAIPRLLTGIPDRRLMLIGCAILPVGLAGAATLAALEPGPRAGWVLLGVAWSIMGVGTSLINTPSARLLRAQSAGSTRTAVFTAQFSLSHACFLVTYPIAGWLGAAAGQAGAALTLMVLAAVAAVVAARMWPVHVSSGAQMATAGSR</sequence>
<feature type="transmembrane region" description="Helical" evidence="7">
    <location>
        <begin position="232"/>
        <end position="253"/>
    </location>
</feature>
<dbReference type="RefSeq" id="WP_228818231.1">
    <property type="nucleotide sequence ID" value="NZ_JADLPS010000014.1"/>
</dbReference>
<evidence type="ECO:0000313" key="9">
    <source>
        <dbReference type="Proteomes" id="UP001602089"/>
    </source>
</evidence>
<keyword evidence="6 7" id="KW-0472">Membrane</keyword>
<feature type="transmembrane region" description="Helical" evidence="7">
    <location>
        <begin position="391"/>
        <end position="412"/>
    </location>
</feature>
<feature type="transmembrane region" description="Helical" evidence="7">
    <location>
        <begin position="265"/>
        <end position="284"/>
    </location>
</feature>
<feature type="transmembrane region" description="Helical" evidence="7">
    <location>
        <begin position="60"/>
        <end position="83"/>
    </location>
</feature>
<evidence type="ECO:0000256" key="2">
    <source>
        <dbReference type="ARBA" id="ARBA00022448"/>
    </source>
</evidence>
<keyword evidence="9" id="KW-1185">Reference proteome</keyword>
<feature type="transmembrane region" description="Helical" evidence="7">
    <location>
        <begin position="323"/>
        <end position="342"/>
    </location>
</feature>
<evidence type="ECO:0000256" key="1">
    <source>
        <dbReference type="ARBA" id="ARBA00004651"/>
    </source>
</evidence>
<keyword evidence="5 7" id="KW-1133">Transmembrane helix</keyword>
<comment type="caution">
    <text evidence="8">The sequence shown here is derived from an EMBL/GenBank/DDBJ whole genome shotgun (WGS) entry which is preliminary data.</text>
</comment>
<dbReference type="SUPFAM" id="SSF103473">
    <property type="entry name" value="MFS general substrate transporter"/>
    <property type="match status" value="1"/>
</dbReference>
<dbReference type="EMBL" id="JBIATK010000017">
    <property type="protein sequence ID" value="MFF4027727.1"/>
    <property type="molecule type" value="Genomic_DNA"/>
</dbReference>
<evidence type="ECO:0000256" key="3">
    <source>
        <dbReference type="ARBA" id="ARBA00022475"/>
    </source>
</evidence>
<dbReference type="PANTHER" id="PTHR43266">
    <property type="entry name" value="MACROLIDE-EFFLUX PROTEIN"/>
    <property type="match status" value="1"/>
</dbReference>
<dbReference type="InterPro" id="IPR036259">
    <property type="entry name" value="MFS_trans_sf"/>
</dbReference>
<keyword evidence="3" id="KW-1003">Cell membrane</keyword>
<evidence type="ECO:0000256" key="5">
    <source>
        <dbReference type="ARBA" id="ARBA00022989"/>
    </source>
</evidence>